<proteinExistence type="predicted"/>
<sequence>MYSAGQAITGQRCPRLAFPKQLLADPRISLPFLKHDPIYTIGGAPNGGAEKPGKYHRQAHTHPREAEGVIHLLAAAAAAGGGGGGD</sequence>
<comment type="caution">
    <text evidence="1">The sequence shown here is derived from an EMBL/GenBank/DDBJ whole genome shotgun (WGS) entry which is preliminary data.</text>
</comment>
<protein>
    <submittedName>
        <fullName evidence="1">Uncharacterized protein</fullName>
    </submittedName>
</protein>
<gene>
    <name evidence="1" type="ORF">E2C01_037209</name>
</gene>
<keyword evidence="2" id="KW-1185">Reference proteome</keyword>
<evidence type="ECO:0000313" key="1">
    <source>
        <dbReference type="EMBL" id="MPC43559.1"/>
    </source>
</evidence>
<name>A0A5B7FEC8_PORTR</name>
<reference evidence="1 2" key="1">
    <citation type="submission" date="2019-05" db="EMBL/GenBank/DDBJ databases">
        <title>Another draft genome of Portunus trituberculatus and its Hox gene families provides insights of decapod evolution.</title>
        <authorList>
            <person name="Jeong J.-H."/>
            <person name="Song I."/>
            <person name="Kim S."/>
            <person name="Choi T."/>
            <person name="Kim D."/>
            <person name="Ryu S."/>
            <person name="Kim W."/>
        </authorList>
    </citation>
    <scope>NUCLEOTIDE SEQUENCE [LARGE SCALE GENOMIC DNA]</scope>
    <source>
        <tissue evidence="1">Muscle</tissue>
    </source>
</reference>
<organism evidence="1 2">
    <name type="scientific">Portunus trituberculatus</name>
    <name type="common">Swimming crab</name>
    <name type="synonym">Neptunus trituberculatus</name>
    <dbReference type="NCBI Taxonomy" id="210409"/>
    <lineage>
        <taxon>Eukaryota</taxon>
        <taxon>Metazoa</taxon>
        <taxon>Ecdysozoa</taxon>
        <taxon>Arthropoda</taxon>
        <taxon>Crustacea</taxon>
        <taxon>Multicrustacea</taxon>
        <taxon>Malacostraca</taxon>
        <taxon>Eumalacostraca</taxon>
        <taxon>Eucarida</taxon>
        <taxon>Decapoda</taxon>
        <taxon>Pleocyemata</taxon>
        <taxon>Brachyura</taxon>
        <taxon>Eubrachyura</taxon>
        <taxon>Portunoidea</taxon>
        <taxon>Portunidae</taxon>
        <taxon>Portuninae</taxon>
        <taxon>Portunus</taxon>
    </lineage>
</organism>
<accession>A0A5B7FEC8</accession>
<dbReference type="Proteomes" id="UP000324222">
    <property type="component" value="Unassembled WGS sequence"/>
</dbReference>
<dbReference type="EMBL" id="VSRR010005886">
    <property type="protein sequence ID" value="MPC43559.1"/>
    <property type="molecule type" value="Genomic_DNA"/>
</dbReference>
<dbReference type="AlphaFoldDB" id="A0A5B7FEC8"/>
<evidence type="ECO:0000313" key="2">
    <source>
        <dbReference type="Proteomes" id="UP000324222"/>
    </source>
</evidence>